<feature type="region of interest" description="Disordered" evidence="5">
    <location>
        <begin position="199"/>
        <end position="226"/>
    </location>
</feature>
<dbReference type="GO" id="GO:0005737">
    <property type="term" value="C:cytoplasm"/>
    <property type="evidence" value="ECO:0007669"/>
    <property type="project" value="TreeGrafter"/>
</dbReference>
<feature type="compositionally biased region" description="Polar residues" evidence="5">
    <location>
        <begin position="1215"/>
        <end position="1229"/>
    </location>
</feature>
<feature type="region of interest" description="Disordered" evidence="5">
    <location>
        <begin position="879"/>
        <end position="898"/>
    </location>
</feature>
<dbReference type="PANTHER" id="PTHR15574:SF21">
    <property type="entry name" value="DDB1- AND CUL4-ASSOCIATED FACTOR 8"/>
    <property type="match status" value="1"/>
</dbReference>
<feature type="repeat" description="TPR" evidence="4">
    <location>
        <begin position="1097"/>
        <end position="1130"/>
    </location>
</feature>
<feature type="compositionally biased region" description="Acidic residues" evidence="5">
    <location>
        <begin position="201"/>
        <end position="226"/>
    </location>
</feature>
<feature type="region of interest" description="Disordered" evidence="5">
    <location>
        <begin position="341"/>
        <end position="377"/>
    </location>
</feature>
<name>A0A9K3KMY0_9STRA</name>
<feature type="compositionally biased region" description="Basic residues" evidence="5">
    <location>
        <begin position="1151"/>
        <end position="1164"/>
    </location>
</feature>
<dbReference type="PROSITE" id="PS00678">
    <property type="entry name" value="WD_REPEATS_1"/>
    <property type="match status" value="1"/>
</dbReference>
<evidence type="ECO:0000256" key="5">
    <source>
        <dbReference type="SAM" id="MobiDB-lite"/>
    </source>
</evidence>
<feature type="region of interest" description="Disordered" evidence="5">
    <location>
        <begin position="1149"/>
        <end position="1229"/>
    </location>
</feature>
<dbReference type="PROSITE" id="PS50005">
    <property type="entry name" value="TPR"/>
    <property type="match status" value="1"/>
</dbReference>
<feature type="compositionally biased region" description="Basic and acidic residues" evidence="5">
    <location>
        <begin position="880"/>
        <end position="895"/>
    </location>
</feature>
<keyword evidence="7" id="KW-1185">Reference proteome</keyword>
<dbReference type="GO" id="GO:0080008">
    <property type="term" value="C:Cul4-RING E3 ubiquitin ligase complex"/>
    <property type="evidence" value="ECO:0007669"/>
    <property type="project" value="TreeGrafter"/>
</dbReference>
<keyword evidence="2" id="KW-0677">Repeat</keyword>
<evidence type="ECO:0000313" key="6">
    <source>
        <dbReference type="EMBL" id="KAG7346029.1"/>
    </source>
</evidence>
<dbReference type="OrthoDB" id="4869960at2759"/>
<reference evidence="6" key="2">
    <citation type="submission" date="2021-04" db="EMBL/GenBank/DDBJ databases">
        <authorList>
            <person name="Podell S."/>
        </authorList>
    </citation>
    <scope>NUCLEOTIDE SEQUENCE</scope>
    <source>
        <strain evidence="6">Hildebrandi</strain>
    </source>
</reference>
<feature type="compositionally biased region" description="Polar residues" evidence="5">
    <location>
        <begin position="1168"/>
        <end position="1200"/>
    </location>
</feature>
<dbReference type="InterPro" id="IPR001680">
    <property type="entry name" value="WD40_rpt"/>
</dbReference>
<keyword evidence="4" id="KW-0802">TPR repeat</keyword>
<protein>
    <submittedName>
        <fullName evidence="6">Uncharacterized protein</fullName>
    </submittedName>
</protein>
<dbReference type="InterPro" id="IPR019775">
    <property type="entry name" value="WD40_repeat_CS"/>
</dbReference>
<feature type="region of interest" description="Disordered" evidence="5">
    <location>
        <begin position="95"/>
        <end position="169"/>
    </location>
</feature>
<dbReference type="SMART" id="SM00028">
    <property type="entry name" value="TPR"/>
    <property type="match status" value="1"/>
</dbReference>
<dbReference type="EMBL" id="JAGRRH010000021">
    <property type="protein sequence ID" value="KAG7346029.1"/>
    <property type="molecule type" value="Genomic_DNA"/>
</dbReference>
<dbReference type="PROSITE" id="PS50293">
    <property type="entry name" value="TPR_REGION"/>
    <property type="match status" value="1"/>
</dbReference>
<evidence type="ECO:0000256" key="2">
    <source>
        <dbReference type="ARBA" id="ARBA00022737"/>
    </source>
</evidence>
<reference evidence="6" key="1">
    <citation type="journal article" date="2021" name="Sci. Rep.">
        <title>Diploid genomic architecture of Nitzschia inconspicua, an elite biomass production diatom.</title>
        <authorList>
            <person name="Oliver A."/>
            <person name="Podell S."/>
            <person name="Pinowska A."/>
            <person name="Traller J.C."/>
            <person name="Smith S.R."/>
            <person name="McClure R."/>
            <person name="Beliaev A."/>
            <person name="Bohutskyi P."/>
            <person name="Hill E.A."/>
            <person name="Rabines A."/>
            <person name="Zheng H."/>
            <person name="Allen L.Z."/>
            <person name="Kuo A."/>
            <person name="Grigoriev I.V."/>
            <person name="Allen A.E."/>
            <person name="Hazlebeck D."/>
            <person name="Allen E.E."/>
        </authorList>
    </citation>
    <scope>NUCLEOTIDE SEQUENCE</scope>
    <source>
        <strain evidence="6">Hildebrandi</strain>
    </source>
</reference>
<dbReference type="PROSITE" id="PS50082">
    <property type="entry name" value="WD_REPEATS_2"/>
    <property type="match status" value="1"/>
</dbReference>
<evidence type="ECO:0000313" key="7">
    <source>
        <dbReference type="Proteomes" id="UP000693970"/>
    </source>
</evidence>
<evidence type="ECO:0000256" key="1">
    <source>
        <dbReference type="ARBA" id="ARBA00022574"/>
    </source>
</evidence>
<dbReference type="AlphaFoldDB" id="A0A9K3KMY0"/>
<dbReference type="InterPro" id="IPR045151">
    <property type="entry name" value="DCAF8"/>
</dbReference>
<feature type="compositionally biased region" description="Basic and acidic residues" evidence="5">
    <location>
        <begin position="346"/>
        <end position="362"/>
    </location>
</feature>
<feature type="repeat" description="WD" evidence="3">
    <location>
        <begin position="305"/>
        <end position="327"/>
    </location>
</feature>
<proteinExistence type="predicted"/>
<feature type="compositionally biased region" description="Low complexity" evidence="5">
    <location>
        <begin position="118"/>
        <end position="135"/>
    </location>
</feature>
<feature type="compositionally biased region" description="Basic residues" evidence="5">
    <location>
        <begin position="106"/>
        <end position="117"/>
    </location>
</feature>
<comment type="caution">
    <text evidence="6">The sequence shown here is derived from an EMBL/GenBank/DDBJ whole genome shotgun (WGS) entry which is preliminary data.</text>
</comment>
<dbReference type="PANTHER" id="PTHR15574">
    <property type="entry name" value="WD REPEAT DOMAIN-CONTAINING FAMILY"/>
    <property type="match status" value="1"/>
</dbReference>
<feature type="compositionally biased region" description="Acidic residues" evidence="5">
    <location>
        <begin position="137"/>
        <end position="159"/>
    </location>
</feature>
<gene>
    <name evidence="6" type="ORF">IV203_005097</name>
</gene>
<evidence type="ECO:0000256" key="4">
    <source>
        <dbReference type="PROSITE-ProRule" id="PRU00339"/>
    </source>
</evidence>
<evidence type="ECO:0000256" key="3">
    <source>
        <dbReference type="PROSITE-ProRule" id="PRU00221"/>
    </source>
</evidence>
<sequence length="1229" mass="136871">MSSSGASMASTSSADDGVVVVQPWQSSSNASRRIQTIPELLRMRQTFGVASPRHDPLVRWVGSSFSPQVTTPYLASRVAWNPRRLQNTILVVGPGTPASVVTASSKKIRGSAGRSRRSGAGSSESSASVENESVAPDGEEVQQEEDAPMNDREEDEEEEGSSRDGSRRRRRLFVRRTESSDSDDMSMDAEEEYDFLAQSVNDDEGEDDSDDSSEGQDDEEDDDVYLDEERLTRASLLRRAFGRVPPMNLKTRQPHYCPSMRHGGCINTAAWLDAGWRLSTVNTNDPMSSSVAVHGIATAECPTQLVTSGDDQLVKFWDVRDAMGMSSPLPGGRATICPFSASQSRNPHDLQEEWEEFHDSRTHSRHPKSSQKSSIENSNDFHLPGSVRLLSTLHTGHQGNVFHVTPLIGKPGVVATCGADGFLRLTNVETGDSTVVVSPEFEEEMLPIGIFRLRSSSMCYSHHFINQNVGLLCSERGLKRFDLRLSPREQATQRLIGGTMFRTCKACAILATPSTSSTAQVEDSDATYVFVGGSSRLVALCDLRITDGSQNHLVQIYAPSGLTPNSHVSVSGLDLSRDRQELLVSYESDQIYTFPVFPESKLRGCSVVSQVEEVQDSSAPSDGAREDRKTVKPLHELATYGAHLNRFTFLKNARYAGPRDEYICTGSDSGHAWVYEKATGAVASFWMADHSTCNGVIPHPSLPVFVTYGIDSTAKLWRSTIPVDKDLDDSAVGRRRHFRESSYVMSPTTRDWDVVQSALRNLDLREGTLEETDVYPDDIPNTRALQGRISRSWGREPSSNIPGIPRIGNDLHNLERTLRENLYTCLRSVYDEEDVPVESGTEELKQRISVIRLRYQADRLGLSWNLSVPWAMERQQTVASKEDKLRDNPEDHEVDPADLVPDFPSDWMPYDPEMSFKPFNFCKYFKLDEYLPFYRNRYSFLSEANGIAPELLREVVRGDATFSSDEINGGREFDRHRSEAILLETMKTLKDGGNRALKNGNYNIAAMRYDKAIQYGSMIYLKSFSSTVEGRISLLKTLVISRLNMSLLLLKPLFSELQVAERQAKLALKDLDQISDLYEDDKRMGAGSTDEILSLRAKAFFRRGSAQFEMGDYENAIESFEESIGCTKRQSEGNSKPDQLVVRRLAEAKREHVKRKKRQRKKFKIAFASTSSPLAASPHSPTSSLGSMNASETPTASSLTRKPGVVTDPKPHATARTTDNVETQSNERT</sequence>
<dbReference type="Proteomes" id="UP000693970">
    <property type="component" value="Unassembled WGS sequence"/>
</dbReference>
<accession>A0A9K3KMY0</accession>
<dbReference type="SMART" id="SM00320">
    <property type="entry name" value="WD40"/>
    <property type="match status" value="4"/>
</dbReference>
<keyword evidence="1 3" id="KW-0853">WD repeat</keyword>
<organism evidence="6 7">
    <name type="scientific">Nitzschia inconspicua</name>
    <dbReference type="NCBI Taxonomy" id="303405"/>
    <lineage>
        <taxon>Eukaryota</taxon>
        <taxon>Sar</taxon>
        <taxon>Stramenopiles</taxon>
        <taxon>Ochrophyta</taxon>
        <taxon>Bacillariophyta</taxon>
        <taxon>Bacillariophyceae</taxon>
        <taxon>Bacillariophycidae</taxon>
        <taxon>Bacillariales</taxon>
        <taxon>Bacillariaceae</taxon>
        <taxon>Nitzschia</taxon>
    </lineage>
</organism>
<dbReference type="InterPro" id="IPR019734">
    <property type="entry name" value="TPR_rpt"/>
</dbReference>